<dbReference type="InterPro" id="IPR036942">
    <property type="entry name" value="Beta-barrel_TonB_sf"/>
</dbReference>
<name>A0ABX6T7C1_9SPHN</name>
<dbReference type="SUPFAM" id="SSF56935">
    <property type="entry name" value="Porins"/>
    <property type="match status" value="1"/>
</dbReference>
<sequence>MAARGGVKLAATDPKFDLTDAVSPAYTRLRAQDYFDVATVFRLRNEFELRLGVNNVLDRQPPLVVGNTAAGDGPYNANTYPTWYDPLGRYIFASVAVTLKP</sequence>
<evidence type="ECO:0000313" key="5">
    <source>
        <dbReference type="Proteomes" id="UP000516105"/>
    </source>
</evidence>
<evidence type="ECO:0000313" key="4">
    <source>
        <dbReference type="EMBL" id="QNP45761.1"/>
    </source>
</evidence>
<organism evidence="4 5">
    <name type="scientific">Sphingomonas sediminicola</name>
    <dbReference type="NCBI Taxonomy" id="386874"/>
    <lineage>
        <taxon>Bacteria</taxon>
        <taxon>Pseudomonadati</taxon>
        <taxon>Pseudomonadota</taxon>
        <taxon>Alphaproteobacteria</taxon>
        <taxon>Sphingomonadales</taxon>
        <taxon>Sphingomonadaceae</taxon>
        <taxon>Sphingomonas</taxon>
    </lineage>
</organism>
<gene>
    <name evidence="4" type="ORF">H9L14_14860</name>
</gene>
<evidence type="ECO:0000256" key="3">
    <source>
        <dbReference type="ARBA" id="ARBA00023237"/>
    </source>
</evidence>
<evidence type="ECO:0000256" key="2">
    <source>
        <dbReference type="ARBA" id="ARBA00023136"/>
    </source>
</evidence>
<keyword evidence="2" id="KW-0472">Membrane</keyword>
<dbReference type="Gene3D" id="2.40.170.20">
    <property type="entry name" value="TonB-dependent receptor, beta-barrel domain"/>
    <property type="match status" value="1"/>
</dbReference>
<keyword evidence="3" id="KW-0998">Cell outer membrane</keyword>
<comment type="subcellular location">
    <subcellularLocation>
        <location evidence="1">Cell outer membrane</location>
    </subcellularLocation>
</comment>
<evidence type="ECO:0000256" key="1">
    <source>
        <dbReference type="ARBA" id="ARBA00004442"/>
    </source>
</evidence>
<keyword evidence="4" id="KW-0675">Receptor</keyword>
<protein>
    <submittedName>
        <fullName evidence="4">TonB-dependent receptor</fullName>
    </submittedName>
</protein>
<dbReference type="Proteomes" id="UP000516105">
    <property type="component" value="Chromosome"/>
</dbReference>
<dbReference type="EMBL" id="CP060782">
    <property type="protein sequence ID" value="QNP45761.1"/>
    <property type="molecule type" value="Genomic_DNA"/>
</dbReference>
<accession>A0ABX6T7C1</accession>
<proteinExistence type="predicted"/>
<dbReference type="RefSeq" id="WP_187708714.1">
    <property type="nucleotide sequence ID" value="NZ_CP060782.1"/>
</dbReference>
<reference evidence="4 5" key="1">
    <citation type="submission" date="2020-08" db="EMBL/GenBank/DDBJ databases">
        <title>Genome sequence of Sphingomonas sediminicola KACC 15039T.</title>
        <authorList>
            <person name="Hyun D.-W."/>
            <person name="Bae J.-W."/>
        </authorList>
    </citation>
    <scope>NUCLEOTIDE SEQUENCE [LARGE SCALE GENOMIC DNA]</scope>
    <source>
        <strain evidence="4 5">KACC 15039</strain>
    </source>
</reference>
<keyword evidence="5" id="KW-1185">Reference proteome</keyword>